<dbReference type="Gene3D" id="3.20.20.70">
    <property type="entry name" value="Aldolase class I"/>
    <property type="match status" value="1"/>
</dbReference>
<dbReference type="Proteomes" id="UP000239241">
    <property type="component" value="Unassembled WGS sequence"/>
</dbReference>
<evidence type="ECO:0000256" key="3">
    <source>
        <dbReference type="SAM" id="MobiDB-lite"/>
    </source>
</evidence>
<organism evidence="4 5">
    <name type="scientific">Clavibacter michiganensis</name>
    <dbReference type="NCBI Taxonomy" id="28447"/>
    <lineage>
        <taxon>Bacteria</taxon>
        <taxon>Bacillati</taxon>
        <taxon>Actinomycetota</taxon>
        <taxon>Actinomycetes</taxon>
        <taxon>Micrococcales</taxon>
        <taxon>Microbacteriaceae</taxon>
        <taxon>Clavibacter</taxon>
    </lineage>
</organism>
<evidence type="ECO:0000313" key="4">
    <source>
        <dbReference type="EMBL" id="PPF64777.1"/>
    </source>
</evidence>
<dbReference type="InterPro" id="IPR038417">
    <property type="entry name" value="Alpga-gal_N_sf"/>
</dbReference>
<keyword evidence="2" id="KW-0326">Glycosidase</keyword>
<accession>A0A2S5VNY1</accession>
<dbReference type="EMBL" id="PSXY01000033">
    <property type="protein sequence ID" value="PPF64777.1"/>
    <property type="molecule type" value="Genomic_DNA"/>
</dbReference>
<dbReference type="InterPro" id="IPR002252">
    <property type="entry name" value="Glyco_hydro_36"/>
</dbReference>
<comment type="caution">
    <text evidence="4">The sequence shown here is derived from an EMBL/GenBank/DDBJ whole genome shotgun (WGS) entry which is preliminary data.</text>
</comment>
<gene>
    <name evidence="4" type="ORF">C5E16_14110</name>
</gene>
<dbReference type="PANTHER" id="PTHR43053:SF3">
    <property type="entry name" value="ALPHA-GALACTOSIDASE C-RELATED"/>
    <property type="match status" value="1"/>
</dbReference>
<name>A0A2S5VNY1_9MICO</name>
<dbReference type="Gene3D" id="2.70.98.60">
    <property type="entry name" value="alpha-galactosidase from lactobacil brevis"/>
    <property type="match status" value="1"/>
</dbReference>
<dbReference type="InterPro" id="IPR050985">
    <property type="entry name" value="Alpha-glycosidase_related"/>
</dbReference>
<evidence type="ECO:0000256" key="1">
    <source>
        <dbReference type="ARBA" id="ARBA00022801"/>
    </source>
</evidence>
<evidence type="ECO:0000313" key="5">
    <source>
        <dbReference type="Proteomes" id="UP000239241"/>
    </source>
</evidence>
<dbReference type="InterPro" id="IPR017853">
    <property type="entry name" value="GH"/>
</dbReference>
<dbReference type="RefSeq" id="WP_104291182.1">
    <property type="nucleotide sequence ID" value="NZ_PSXY01000033.1"/>
</dbReference>
<dbReference type="PRINTS" id="PR00743">
    <property type="entry name" value="GLHYDRLASE36"/>
</dbReference>
<dbReference type="GO" id="GO:0016052">
    <property type="term" value="P:carbohydrate catabolic process"/>
    <property type="evidence" value="ECO:0007669"/>
    <property type="project" value="InterPro"/>
</dbReference>
<dbReference type="PANTHER" id="PTHR43053">
    <property type="entry name" value="GLYCOSIDASE FAMILY 31"/>
    <property type="match status" value="1"/>
</dbReference>
<dbReference type="AlphaFoldDB" id="A0A2S5VNY1"/>
<feature type="region of interest" description="Disordered" evidence="3">
    <location>
        <begin position="36"/>
        <end position="60"/>
    </location>
</feature>
<dbReference type="SUPFAM" id="SSF51445">
    <property type="entry name" value="(Trans)glycosidases"/>
    <property type="match status" value="1"/>
</dbReference>
<proteinExistence type="predicted"/>
<dbReference type="GO" id="GO:0004557">
    <property type="term" value="F:alpha-galactosidase activity"/>
    <property type="evidence" value="ECO:0007669"/>
    <property type="project" value="InterPro"/>
</dbReference>
<evidence type="ECO:0000256" key="2">
    <source>
        <dbReference type="ARBA" id="ARBA00023295"/>
    </source>
</evidence>
<protein>
    <submittedName>
        <fullName evidence="4">Alpha-galactosidase</fullName>
    </submittedName>
</protein>
<dbReference type="InterPro" id="IPR013785">
    <property type="entry name" value="Aldolase_TIM"/>
</dbReference>
<dbReference type="CDD" id="cd14791">
    <property type="entry name" value="GH36"/>
    <property type="match status" value="1"/>
</dbReference>
<dbReference type="Pfam" id="PF02065">
    <property type="entry name" value="Melibiase"/>
    <property type="match status" value="1"/>
</dbReference>
<feature type="compositionally biased region" description="Basic and acidic residues" evidence="3">
    <location>
        <begin position="49"/>
        <end position="58"/>
    </location>
</feature>
<reference evidence="4 5" key="1">
    <citation type="submission" date="2018-02" db="EMBL/GenBank/DDBJ databases">
        <title>Bacteriophage NCPPB3778 and a type I-E CRISPR drive the evolution of the US Biological Select Agent, Rathayibacter toxicus.</title>
        <authorList>
            <person name="Davis E.W.II."/>
            <person name="Tabima J.F."/>
            <person name="Weisberg A.J."/>
            <person name="Lopes L.D."/>
            <person name="Wiseman M.S."/>
            <person name="Wiseman M.S."/>
            <person name="Pupko T."/>
            <person name="Belcher M.S."/>
            <person name="Sechler A.J."/>
            <person name="Tancos M.A."/>
            <person name="Schroeder B.K."/>
            <person name="Murray T.D."/>
            <person name="Luster D.G."/>
            <person name="Schneider W.L."/>
            <person name="Rogers E."/>
            <person name="Andreote F.D."/>
            <person name="Grunwald N.J."/>
            <person name="Putnam M.L."/>
            <person name="Chang J.H."/>
        </authorList>
    </citation>
    <scope>NUCLEOTIDE SEQUENCE [LARGE SCALE GENOMIC DNA]</scope>
    <source>
        <strain evidence="4 5">AY1B3</strain>
    </source>
</reference>
<sequence>MTVIDTARTTRIEWEGGGLALAFEHDEDGPVRLVAVDGPDAGTAARPGTDARRGDRSTPRQPLVEVLSPAWGRLNNSYRYDGTALGAGLRLVDSTATSRDGVDRLEIVQRHAASGLVATTVLEAHAGVPAVRTTTTLAVEPGHAPLPVWSVTSLATGAVVSDSPNDVDLWWADSGWCSENRWTSRPLRSPGLVAIDRTARGETSRNRLAVSSLSTWSSGVANPAGAAQDRRTGRTLAWQVEHNGAWAFELGEDPDWGHGGVPLEDRLFSETPFGPPRADRSRDGAYVAVLGPTDALHQWSVVLDGSTSFTTVPVSFTAAGSLDDALGALAAHRRATRRPHAAGDALPVVFNDYMNTLEGDPTEGKLLPLIDAAARVGAEVFCIDAGWYDDTAGWWASVGDWQPSTARFPSGLPSVLDRIRAHGMVAGLWLEPEVVGLESRAARTLPDSAFLQRGGVRVVENARYLLDLRSPEARAHLDEAVDRLVGELGVGFFKLDYNVTPGAGTDLDAPSVGAGLLEHNRALLTWLSDVLDRHPDLILENCGSGAMRSDAAMLRVLQMQSTSDQQDPLLYPMIAVGALAHILPEQAGNWAYPQPDMDDEMVVFTECTGLAGRLYQAGVLSGMDDHGLDLVADAVRVHKETRHDLAASTPRFPTGLPSWDDAWTTVAFDVADSPDTYVIAWRQAHADRTVDLALPHLGDATVDVAQLYPPQGIGAEWSASRTAEGLRLDSGDAAPGVASARMYRVRRA</sequence>
<keyword evidence="1" id="KW-0378">Hydrolase</keyword>